<dbReference type="RefSeq" id="WP_339096067.1">
    <property type="nucleotide sequence ID" value="NZ_CP149782.1"/>
</dbReference>
<name>A0AAU6Q3H7_9DEIO</name>
<dbReference type="EMBL" id="CP149782">
    <property type="protein sequence ID" value="WYF44889.1"/>
    <property type="molecule type" value="Genomic_DNA"/>
</dbReference>
<gene>
    <name evidence="2" type="ORF">WDJ50_01885</name>
</gene>
<protein>
    <submittedName>
        <fullName evidence="2">Uncharacterized protein</fullName>
    </submittedName>
</protein>
<keyword evidence="1" id="KW-0732">Signal</keyword>
<evidence type="ECO:0000313" key="2">
    <source>
        <dbReference type="EMBL" id="WYF44889.1"/>
    </source>
</evidence>
<accession>A0AAU6Q3H7</accession>
<reference evidence="2" key="1">
    <citation type="submission" date="2024-03" db="EMBL/GenBank/DDBJ databases">
        <title>Deinococcus weizhi sp. nov., isolated from human skin.</title>
        <authorList>
            <person name="Wei Z."/>
            <person name="Tian F."/>
            <person name="Yang C."/>
            <person name="Xin L.T."/>
            <person name="Wen Z.J."/>
            <person name="Lan K.C."/>
            <person name="Yu L."/>
            <person name="Zhe W."/>
            <person name="Dan F.D."/>
            <person name="Jun W."/>
            <person name="Rui Z."/>
            <person name="Yong X.J."/>
            <person name="Ting Y."/>
            <person name="Wei X."/>
            <person name="Xu Z.G."/>
            <person name="Xin Z."/>
            <person name="Dong F.G."/>
            <person name="Ni X.M."/>
            <person name="Zheng M.G."/>
            <person name="Chun Y."/>
            <person name="Qian W.X."/>
        </authorList>
    </citation>
    <scope>NUCLEOTIDE SEQUENCE</scope>
    <source>
        <strain evidence="2">VB142</strain>
    </source>
</reference>
<organism evidence="2">
    <name type="scientific">Deinococcus sp. VB142</name>
    <dbReference type="NCBI Taxonomy" id="3112952"/>
    <lineage>
        <taxon>Bacteria</taxon>
        <taxon>Thermotogati</taxon>
        <taxon>Deinococcota</taxon>
        <taxon>Deinococci</taxon>
        <taxon>Deinococcales</taxon>
        <taxon>Deinococcaceae</taxon>
        <taxon>Deinococcus</taxon>
    </lineage>
</organism>
<proteinExistence type="predicted"/>
<evidence type="ECO:0000256" key="1">
    <source>
        <dbReference type="SAM" id="SignalP"/>
    </source>
</evidence>
<feature type="chain" id="PRO_5043694382" evidence="1">
    <location>
        <begin position="19"/>
        <end position="126"/>
    </location>
</feature>
<dbReference type="AlphaFoldDB" id="A0AAU6Q3H7"/>
<feature type="signal peptide" evidence="1">
    <location>
        <begin position="1"/>
        <end position="18"/>
    </location>
</feature>
<sequence length="126" mass="13841">MKRAFLLILGLFVGSALARPNPDRLGICYVFGANKLSTRAPCVVGSGYGAGAQYLNLTIEGQEYYAEFPNLRPDMTPTLNGKLALEYERDTSFLGILKGQPLEGEDYMPCIKTKDGKTDVCSLVRR</sequence>